<keyword evidence="2" id="KW-0732">Signal</keyword>
<feature type="region of interest" description="Disordered" evidence="1">
    <location>
        <begin position="30"/>
        <end position="69"/>
    </location>
</feature>
<dbReference type="RefSeq" id="WP_003716234.1">
    <property type="nucleotide sequence ID" value="NZ_CP045240.1"/>
</dbReference>
<feature type="compositionally biased region" description="Polar residues" evidence="1">
    <location>
        <begin position="30"/>
        <end position="47"/>
    </location>
</feature>
<protein>
    <submittedName>
        <fullName evidence="3">Uncharacterized protein</fullName>
    </submittedName>
</protein>
<dbReference type="Proteomes" id="UP001212401">
    <property type="component" value="Unassembled WGS sequence"/>
</dbReference>
<name>A0AAW5WQR1_9LACO</name>
<evidence type="ECO:0000313" key="4">
    <source>
        <dbReference type="Proteomes" id="UP001212401"/>
    </source>
</evidence>
<reference evidence="3" key="1">
    <citation type="submission" date="2022-01" db="EMBL/GenBank/DDBJ databases">
        <title>VMRC isolate genome collection.</title>
        <authorList>
            <person name="France M."/>
            <person name="Rutt L."/>
            <person name="Humphrys M."/>
            <person name="Ravel J."/>
        </authorList>
    </citation>
    <scope>NUCLEOTIDE SEQUENCE</scope>
    <source>
        <strain evidence="3">C0048A1</strain>
    </source>
</reference>
<evidence type="ECO:0000256" key="2">
    <source>
        <dbReference type="SAM" id="SignalP"/>
    </source>
</evidence>
<dbReference type="EMBL" id="JAKHPH010000001">
    <property type="protein sequence ID" value="MCZ3666820.1"/>
    <property type="molecule type" value="Genomic_DNA"/>
</dbReference>
<accession>A0AAW5WQR1</accession>
<feature type="compositionally biased region" description="Polar residues" evidence="1">
    <location>
        <begin position="54"/>
        <end position="69"/>
    </location>
</feature>
<sequence length="69" mass="7295">MKDSFKNKFLISTAILAGITLIGATNTAHAADNPQATNSTGQSTANQLKAKLASDQQAVNDYQQKVSQD</sequence>
<evidence type="ECO:0000256" key="1">
    <source>
        <dbReference type="SAM" id="MobiDB-lite"/>
    </source>
</evidence>
<feature type="signal peptide" evidence="2">
    <location>
        <begin position="1"/>
        <end position="30"/>
    </location>
</feature>
<comment type="caution">
    <text evidence="3">The sequence shown here is derived from an EMBL/GenBank/DDBJ whole genome shotgun (WGS) entry which is preliminary data.</text>
</comment>
<proteinExistence type="predicted"/>
<evidence type="ECO:0000313" key="3">
    <source>
        <dbReference type="EMBL" id="MCZ3666820.1"/>
    </source>
</evidence>
<gene>
    <name evidence="3" type="ORF">L2724_00790</name>
</gene>
<feature type="chain" id="PRO_5043498923" evidence="2">
    <location>
        <begin position="31"/>
        <end position="69"/>
    </location>
</feature>
<dbReference type="AlphaFoldDB" id="A0AAW5WQR1"/>
<organism evidence="3 4">
    <name type="scientific">Limosilactobacillus vaginalis</name>
    <dbReference type="NCBI Taxonomy" id="1633"/>
    <lineage>
        <taxon>Bacteria</taxon>
        <taxon>Bacillati</taxon>
        <taxon>Bacillota</taxon>
        <taxon>Bacilli</taxon>
        <taxon>Lactobacillales</taxon>
        <taxon>Lactobacillaceae</taxon>
        <taxon>Limosilactobacillus</taxon>
    </lineage>
</organism>